<protein>
    <submittedName>
        <fullName evidence="4">FERM and PDZ domain-containing protein 2</fullName>
    </submittedName>
</protein>
<sequence>MMSDCPTPLKTMSSPLCARGGAGHITLESLLDSPGLTPPSPLSESMNDSCLPENGALQPRNPLHLTHHNAHNLTEGHNTGIISINEQQRLVFLRDVCVELLCVLRSQDINGYFLSSVSALGVGKVGQLKSGSCLLPNGGYREDRRNKVIPYTYLDYGPYYSFAPRFDSGASHCSPEANQLILSTSWLPARTAFLTVKPKLPKSTSTDELPEGTPDPDEITQAIQTAAVCSALEAGDHQLAVSLAVIEMENQATSKLSAELDQILPGPEVDDDCVYGLCLANALTRDLLSAETSQSAKDTLEDLEHSSVDPSESVTCDLDQQKPPSDEIPDDCPVPSCVENELADSATELRALYRAQYRRLGDTSQIAATSGSTLYPSSSEVAIAHRLVGRLVDLTKRARPRDLVHPYALRRAMGMKPDMYALPDELDNDGDLEIYPRKTNVLTQ</sequence>
<dbReference type="EMBL" id="UZAN01050912">
    <property type="protein sequence ID" value="VDP88554.1"/>
    <property type="molecule type" value="Genomic_DNA"/>
</dbReference>
<proteinExistence type="predicted"/>
<dbReference type="OrthoDB" id="21648at2759"/>
<evidence type="ECO:0000313" key="4">
    <source>
        <dbReference type="WBParaSite" id="ECPE_0001151301-mRNA-1"/>
    </source>
</evidence>
<gene>
    <name evidence="2" type="ORF">ECPE_LOCUS11478</name>
</gene>
<dbReference type="InterPro" id="IPR021900">
    <property type="entry name" value="DUF3512"/>
</dbReference>
<name>A0A183AWZ3_9TREM</name>
<feature type="region of interest" description="Disordered" evidence="1">
    <location>
        <begin position="303"/>
        <end position="331"/>
    </location>
</feature>
<keyword evidence="3" id="KW-1185">Reference proteome</keyword>
<organism evidence="4">
    <name type="scientific">Echinostoma caproni</name>
    <dbReference type="NCBI Taxonomy" id="27848"/>
    <lineage>
        <taxon>Eukaryota</taxon>
        <taxon>Metazoa</taxon>
        <taxon>Spiralia</taxon>
        <taxon>Lophotrochozoa</taxon>
        <taxon>Platyhelminthes</taxon>
        <taxon>Trematoda</taxon>
        <taxon>Digenea</taxon>
        <taxon>Plagiorchiida</taxon>
        <taxon>Echinostomata</taxon>
        <taxon>Echinostomatoidea</taxon>
        <taxon>Echinostomatidae</taxon>
        <taxon>Echinostoma</taxon>
    </lineage>
</organism>
<dbReference type="Proteomes" id="UP000272942">
    <property type="component" value="Unassembled WGS sequence"/>
</dbReference>
<evidence type="ECO:0000313" key="3">
    <source>
        <dbReference type="Proteomes" id="UP000272942"/>
    </source>
</evidence>
<evidence type="ECO:0000256" key="1">
    <source>
        <dbReference type="SAM" id="MobiDB-lite"/>
    </source>
</evidence>
<reference evidence="4" key="1">
    <citation type="submission" date="2016-06" db="UniProtKB">
        <authorList>
            <consortium name="WormBaseParasite"/>
        </authorList>
    </citation>
    <scope>IDENTIFICATION</scope>
</reference>
<dbReference type="AlphaFoldDB" id="A0A183AWZ3"/>
<reference evidence="2 3" key="2">
    <citation type="submission" date="2018-11" db="EMBL/GenBank/DDBJ databases">
        <authorList>
            <consortium name="Pathogen Informatics"/>
        </authorList>
    </citation>
    <scope>NUCLEOTIDE SEQUENCE [LARGE SCALE GENOMIC DNA]</scope>
    <source>
        <strain evidence="2 3">Egypt</strain>
    </source>
</reference>
<dbReference type="WBParaSite" id="ECPE_0001151301-mRNA-1">
    <property type="protein sequence ID" value="ECPE_0001151301-mRNA-1"/>
    <property type="gene ID" value="ECPE_0001151301"/>
</dbReference>
<accession>A0A183AWZ3</accession>
<dbReference type="Pfam" id="PF12024">
    <property type="entry name" value="DUF3512"/>
    <property type="match status" value="1"/>
</dbReference>
<feature type="region of interest" description="Disordered" evidence="1">
    <location>
        <begin position="33"/>
        <end position="64"/>
    </location>
</feature>
<evidence type="ECO:0000313" key="2">
    <source>
        <dbReference type="EMBL" id="VDP88554.1"/>
    </source>
</evidence>